<sequence length="492" mass="56816">MALLGAQLVITMVMISVIQKLGPHYSLARWLLCSTGLVRYLYPTDSELRELANIPKEKTKNRKNAKGQTNGTAKVDTFHIPRSLDIKLDSIKITNLDVIHLRYYAEYQWLIDFSVYASIIYWITEIYQVWFPLKNEINLSMVWCILVVLFAIKLLFTLTVQYFKGEESIGERSTCIVMGFIYLLISMMVLIVDESTLEIGLEDAYDSFNKSASSFLEKQGLSSSGPASKIVLKFFIAVWCGILGALFTFPGLRIAKTHWVLLKYFQDNRFKQLLLNLTFALPFVLIVLWIKPVSRFYLTERIFSGRTEPLMSEESFESLRLFLVVLTVVLKLVLMPWYLQAYLDMAYHRLENQKKEAGRITNIELQKQVAAVFYYLCVVTLQYAAPIVLCYFFTLIYKTLGEYNWIGEFHKQNVVTNYTKLNDTLKATVQADESKSILDSAADFHLTLDSLKSVFTKTVYRGLFGFATWWCLFLYFATTSFGLVYETYFSTL</sequence>
<comment type="similarity">
    <text evidence="2">Belongs to the TMEM161 family.</text>
</comment>
<evidence type="ECO:0000256" key="7">
    <source>
        <dbReference type="SAM" id="Phobius"/>
    </source>
</evidence>
<evidence type="ECO:0000256" key="2">
    <source>
        <dbReference type="ARBA" id="ARBA00009706"/>
    </source>
</evidence>
<dbReference type="Pfam" id="PF10268">
    <property type="entry name" value="Tmemb_161AB"/>
    <property type="match status" value="1"/>
</dbReference>
<keyword evidence="3 7" id="KW-0812">Transmembrane</keyword>
<evidence type="ECO:0008006" key="10">
    <source>
        <dbReference type="Google" id="ProtNLM"/>
    </source>
</evidence>
<dbReference type="PANTHER" id="PTHR13624">
    <property type="entry name" value="RE42071P"/>
    <property type="match status" value="1"/>
</dbReference>
<feature type="transmembrane region" description="Helical" evidence="7">
    <location>
        <begin position="230"/>
        <end position="252"/>
    </location>
</feature>
<reference evidence="8" key="1">
    <citation type="submission" date="2022-01" db="EMBL/GenBank/DDBJ databases">
        <authorList>
            <person name="King R."/>
        </authorList>
    </citation>
    <scope>NUCLEOTIDE SEQUENCE</scope>
</reference>
<evidence type="ECO:0000256" key="4">
    <source>
        <dbReference type="ARBA" id="ARBA00022989"/>
    </source>
</evidence>
<evidence type="ECO:0000313" key="8">
    <source>
        <dbReference type="EMBL" id="CAH1169334.1"/>
    </source>
</evidence>
<dbReference type="EMBL" id="OU900095">
    <property type="protein sequence ID" value="CAH1169334.1"/>
    <property type="molecule type" value="Genomic_DNA"/>
</dbReference>
<protein>
    <recommendedName>
        <fullName evidence="10">Transmembrane protein 161B</fullName>
    </recommendedName>
</protein>
<dbReference type="PANTHER" id="PTHR13624:SF6">
    <property type="entry name" value="EMEI"/>
    <property type="match status" value="1"/>
</dbReference>
<dbReference type="AlphaFoldDB" id="A0A9P0DUB2"/>
<feature type="transmembrane region" description="Helical" evidence="7">
    <location>
        <begin position="463"/>
        <end position="485"/>
    </location>
</feature>
<feature type="transmembrane region" description="Helical" evidence="7">
    <location>
        <begin position="319"/>
        <end position="339"/>
    </location>
</feature>
<comment type="subcellular location">
    <subcellularLocation>
        <location evidence="1">Membrane</location>
        <topology evidence="1">Multi-pass membrane protein</topology>
    </subcellularLocation>
</comment>
<dbReference type="GO" id="GO:0016020">
    <property type="term" value="C:membrane"/>
    <property type="evidence" value="ECO:0007669"/>
    <property type="project" value="UniProtKB-SubCell"/>
</dbReference>
<dbReference type="Proteomes" id="UP001153712">
    <property type="component" value="Chromosome 2"/>
</dbReference>
<accession>A0A9P0DUB2</accession>
<keyword evidence="4 7" id="KW-1133">Transmembrane helix</keyword>
<dbReference type="OrthoDB" id="784140at2759"/>
<keyword evidence="5 7" id="KW-0472">Membrane</keyword>
<gene>
    <name evidence="8" type="ORF">PHYEVI_LOCUS5901</name>
</gene>
<organism evidence="8 9">
    <name type="scientific">Phyllotreta striolata</name>
    <name type="common">Striped flea beetle</name>
    <name type="synonym">Crioceris striolata</name>
    <dbReference type="NCBI Taxonomy" id="444603"/>
    <lineage>
        <taxon>Eukaryota</taxon>
        <taxon>Metazoa</taxon>
        <taxon>Ecdysozoa</taxon>
        <taxon>Arthropoda</taxon>
        <taxon>Hexapoda</taxon>
        <taxon>Insecta</taxon>
        <taxon>Pterygota</taxon>
        <taxon>Neoptera</taxon>
        <taxon>Endopterygota</taxon>
        <taxon>Coleoptera</taxon>
        <taxon>Polyphaga</taxon>
        <taxon>Cucujiformia</taxon>
        <taxon>Chrysomeloidea</taxon>
        <taxon>Chrysomelidae</taxon>
        <taxon>Galerucinae</taxon>
        <taxon>Alticini</taxon>
        <taxon>Phyllotreta</taxon>
    </lineage>
</organism>
<feature type="transmembrane region" description="Helical" evidence="7">
    <location>
        <begin position="137"/>
        <end position="163"/>
    </location>
</feature>
<keyword evidence="9" id="KW-1185">Reference proteome</keyword>
<evidence type="ECO:0000256" key="3">
    <source>
        <dbReference type="ARBA" id="ARBA00022692"/>
    </source>
</evidence>
<evidence type="ECO:0000256" key="5">
    <source>
        <dbReference type="ARBA" id="ARBA00023136"/>
    </source>
</evidence>
<name>A0A9P0DUB2_PHYSR</name>
<proteinExistence type="inferred from homology"/>
<feature type="transmembrane region" description="Helical" evidence="7">
    <location>
        <begin position="175"/>
        <end position="192"/>
    </location>
</feature>
<evidence type="ECO:0000256" key="6">
    <source>
        <dbReference type="ARBA" id="ARBA00023180"/>
    </source>
</evidence>
<feature type="transmembrane region" description="Helical" evidence="7">
    <location>
        <begin position="109"/>
        <end position="131"/>
    </location>
</feature>
<evidence type="ECO:0000313" key="9">
    <source>
        <dbReference type="Proteomes" id="UP001153712"/>
    </source>
</evidence>
<feature type="transmembrane region" description="Helical" evidence="7">
    <location>
        <begin position="273"/>
        <end position="290"/>
    </location>
</feature>
<keyword evidence="6" id="KW-0325">Glycoprotein</keyword>
<evidence type="ECO:0000256" key="1">
    <source>
        <dbReference type="ARBA" id="ARBA00004141"/>
    </source>
</evidence>
<dbReference type="InterPro" id="IPR019395">
    <property type="entry name" value="Transmembrane_161A/B"/>
</dbReference>
<feature type="transmembrane region" description="Helical" evidence="7">
    <location>
        <begin position="372"/>
        <end position="397"/>
    </location>
</feature>